<dbReference type="GO" id="GO:0016788">
    <property type="term" value="F:hydrolase activity, acting on ester bonds"/>
    <property type="evidence" value="ECO:0007669"/>
    <property type="project" value="UniProtKB-ARBA"/>
</dbReference>
<dbReference type="EMBL" id="CBFW010000067">
    <property type="protein sequence ID" value="CDC71334.1"/>
    <property type="molecule type" value="Genomic_DNA"/>
</dbReference>
<proteinExistence type="predicted"/>
<keyword evidence="1" id="KW-0378">Hydrolase</keyword>
<dbReference type="InterPro" id="IPR036514">
    <property type="entry name" value="SGNH_hydro_sf"/>
</dbReference>
<dbReference type="PANTHER" id="PTHR31988:SF19">
    <property type="entry name" value="9-O-ACETYL-N-ACETYLNEURAMINIC ACID DEACETYLASE-RELATED"/>
    <property type="match status" value="1"/>
</dbReference>
<dbReference type="Pfam" id="PF03629">
    <property type="entry name" value="SASA"/>
    <property type="match status" value="1"/>
</dbReference>
<accession>R6TNF8</accession>
<dbReference type="Proteomes" id="UP000017938">
    <property type="component" value="Unassembled WGS sequence"/>
</dbReference>
<evidence type="ECO:0000313" key="3">
    <source>
        <dbReference type="EMBL" id="CDC71334.1"/>
    </source>
</evidence>
<dbReference type="Gene3D" id="3.40.50.1110">
    <property type="entry name" value="SGNH hydrolase"/>
    <property type="match status" value="1"/>
</dbReference>
<protein>
    <recommendedName>
        <fullName evidence="2">Sialate O-acetylesterase domain-containing protein</fullName>
    </recommendedName>
</protein>
<evidence type="ECO:0000313" key="4">
    <source>
        <dbReference type="Proteomes" id="UP000017938"/>
    </source>
</evidence>
<dbReference type="SUPFAM" id="SSF52266">
    <property type="entry name" value="SGNH hydrolase"/>
    <property type="match status" value="1"/>
</dbReference>
<dbReference type="AlphaFoldDB" id="R6TNF8"/>
<comment type="caution">
    <text evidence="3">The sequence shown here is derived from an EMBL/GenBank/DDBJ whole genome shotgun (WGS) entry which is preliminary data.</text>
</comment>
<gene>
    <name evidence="3" type="ORF">BN580_00848</name>
</gene>
<name>R6TNF8_9BACT</name>
<organism evidence="3 4">
    <name type="scientific">Candidatus Colimorpha enterica</name>
    <dbReference type="NCBI Taxonomy" id="3083063"/>
    <lineage>
        <taxon>Bacteria</taxon>
        <taxon>Pseudomonadati</taxon>
        <taxon>Bacteroidota</taxon>
        <taxon>Bacteroidia</taxon>
        <taxon>Bacteroidales</taxon>
        <taxon>Candidatus Colimorpha</taxon>
    </lineage>
</organism>
<feature type="domain" description="Sialate O-acetylesterase" evidence="2">
    <location>
        <begin position="107"/>
        <end position="334"/>
    </location>
</feature>
<sequence length="462" mass="49984">MSECLLTFDCPQDYTVFQQVDGFCDITVSGSADTAISGDIMLAIVREYNGTYVRRWEKAAVSGAGFSHTFKKIPAGGLYSVLSAVCSNGMPSDSGLCGAAVLHIGVGDVFVIAGQSNSAGFSKTPGCREPAAGIHMFRNRCRWDIASDPMNEKTDTAHPENAELFLPGQSPWLAFALALKRELGYPIGLIQTSVGGSPLSAWNPEENGILFRNMIRTVSMCGGRVKGVLWYQGETDAGGETETAGYLERFAGFVSAVRREMNDPLLPFFTVQLNKFLSCTDPDTDRRFAEIREAQRKAGKIPGVTVIPSLDLTLSDEIHNNSASNNALGERIAFTALGKIYGADYISSVPDISDAYVSPDGYAVLVFDGVSMYLVGRGIPTERSEFVFFDEKGEIPIESCGFAGDRIFFRLSRNPSGNVSVSCAPHAYSGYGVPFDRGTGIPVPGFVNFPCRLSDVREFRNN</sequence>
<evidence type="ECO:0000256" key="1">
    <source>
        <dbReference type="ARBA" id="ARBA00022801"/>
    </source>
</evidence>
<dbReference type="STRING" id="1263015.BN580_00848"/>
<dbReference type="InterPro" id="IPR005181">
    <property type="entry name" value="SASA"/>
</dbReference>
<dbReference type="InterPro" id="IPR052940">
    <property type="entry name" value="Carb_Esterase_6"/>
</dbReference>
<dbReference type="PANTHER" id="PTHR31988">
    <property type="entry name" value="ESTERASE, PUTATIVE (DUF303)-RELATED"/>
    <property type="match status" value="1"/>
</dbReference>
<evidence type="ECO:0000259" key="2">
    <source>
        <dbReference type="Pfam" id="PF03629"/>
    </source>
</evidence>
<reference evidence="3" key="1">
    <citation type="submission" date="2012-11" db="EMBL/GenBank/DDBJ databases">
        <title>Dependencies among metagenomic species, viruses, plasmids and units of genetic variation.</title>
        <authorList>
            <person name="Nielsen H.B."/>
            <person name="Almeida M."/>
            <person name="Juncker A.S."/>
            <person name="Rasmussen S."/>
            <person name="Li J."/>
            <person name="Sunagawa S."/>
            <person name="Plichta D."/>
            <person name="Gautier L."/>
            <person name="Le Chatelier E."/>
            <person name="Peletier E."/>
            <person name="Bonde I."/>
            <person name="Nielsen T."/>
            <person name="Manichanh C."/>
            <person name="Arumugam M."/>
            <person name="Batto J."/>
            <person name="Santos M.B.Q.D."/>
            <person name="Blom N."/>
            <person name="Borruel N."/>
            <person name="Burgdorf K.S."/>
            <person name="Boumezbeur F."/>
            <person name="Casellas F."/>
            <person name="Dore J."/>
            <person name="Guarner F."/>
            <person name="Hansen T."/>
            <person name="Hildebrand F."/>
            <person name="Kaas R.S."/>
            <person name="Kennedy S."/>
            <person name="Kristiansen K."/>
            <person name="Kultima J.R."/>
            <person name="Leonard P."/>
            <person name="Levenez F."/>
            <person name="Lund O."/>
            <person name="Moumen B."/>
            <person name="Le Paslier D."/>
            <person name="Pons N."/>
            <person name="Pedersen O."/>
            <person name="Prifti E."/>
            <person name="Qin J."/>
            <person name="Raes J."/>
            <person name="Tap J."/>
            <person name="Tims S."/>
            <person name="Ussery D.W."/>
            <person name="Yamada T."/>
            <person name="MetaHit consortium"/>
            <person name="Renault P."/>
            <person name="Sicheritz-Ponten T."/>
            <person name="Bork P."/>
            <person name="Wang J."/>
            <person name="Brunak S."/>
            <person name="Ehrlich S.D."/>
        </authorList>
    </citation>
    <scope>NUCLEOTIDE SEQUENCE [LARGE SCALE GENOMIC DNA]</scope>
</reference>